<evidence type="ECO:0000313" key="2">
    <source>
        <dbReference type="Proteomes" id="UP000678679"/>
    </source>
</evidence>
<sequence>MTKLLLKLSFTLGLLIIISNSVFAQKKHQFFAGYTSAHSVGDENTIDLKGAEIGWFYQIGNSNFNTGLGVGYLSSGKSTQNGMIGNGLISTNLKNIAIVPIDLKFNYTIHSGRFLTPYFGLNFSAYYMTNDIYISPLMDFGPTYSTTMSYWKYGLKPEVGVRSKVFNTINFYGAVEYNHLFDEESEYLNLRYLSLKVGLIF</sequence>
<keyword evidence="2" id="KW-1185">Reference proteome</keyword>
<organism evidence="1 2">
    <name type="scientific">Flammeovirga yaeyamensis</name>
    <dbReference type="NCBI Taxonomy" id="367791"/>
    <lineage>
        <taxon>Bacteria</taxon>
        <taxon>Pseudomonadati</taxon>
        <taxon>Bacteroidota</taxon>
        <taxon>Cytophagia</taxon>
        <taxon>Cytophagales</taxon>
        <taxon>Flammeovirgaceae</taxon>
        <taxon>Flammeovirga</taxon>
    </lineage>
</organism>
<proteinExistence type="predicted"/>
<dbReference type="KEGG" id="fya:KMW28_13060"/>
<gene>
    <name evidence="1" type="ORF">KMW28_13060</name>
</gene>
<accession>A0AAX1MZC0</accession>
<dbReference type="RefSeq" id="WP_066206231.1">
    <property type="nucleotide sequence ID" value="NZ_CP076132.1"/>
</dbReference>
<dbReference type="AlphaFoldDB" id="A0AAX1MZC0"/>
<evidence type="ECO:0000313" key="1">
    <source>
        <dbReference type="EMBL" id="QWG00582.1"/>
    </source>
</evidence>
<name>A0AAX1MZC0_9BACT</name>
<dbReference type="Proteomes" id="UP000678679">
    <property type="component" value="Chromosome 1"/>
</dbReference>
<dbReference type="EMBL" id="CP076132">
    <property type="protein sequence ID" value="QWG00582.1"/>
    <property type="molecule type" value="Genomic_DNA"/>
</dbReference>
<protein>
    <recommendedName>
        <fullName evidence="3">Outer membrane protein beta-barrel domain-containing protein</fullName>
    </recommendedName>
</protein>
<evidence type="ECO:0008006" key="3">
    <source>
        <dbReference type="Google" id="ProtNLM"/>
    </source>
</evidence>
<reference evidence="1 2" key="1">
    <citation type="submission" date="2021-05" db="EMBL/GenBank/DDBJ databases">
        <title>Comparative genomic studies on the polysaccharide-degrading batcterial strains of the Flammeovirga genus.</title>
        <authorList>
            <person name="Zewei F."/>
            <person name="Zheng Z."/>
            <person name="Yu L."/>
            <person name="Ruyue G."/>
            <person name="Yanhong M."/>
            <person name="Yuanyuan C."/>
            <person name="Jingyan G."/>
            <person name="Wenjun H."/>
        </authorList>
    </citation>
    <scope>NUCLEOTIDE SEQUENCE [LARGE SCALE GENOMIC DNA]</scope>
    <source>
        <strain evidence="1 2">NBRC:100898</strain>
    </source>
</reference>